<dbReference type="GO" id="GO:0009103">
    <property type="term" value="P:lipopolysaccharide biosynthetic process"/>
    <property type="evidence" value="ECO:0007669"/>
    <property type="project" value="UniProtKB-ARBA"/>
</dbReference>
<dbReference type="Proteomes" id="UP000178599">
    <property type="component" value="Unassembled WGS sequence"/>
</dbReference>
<feature type="transmembrane region" description="Helical" evidence="8">
    <location>
        <begin position="182"/>
        <end position="210"/>
    </location>
</feature>
<evidence type="ECO:0000256" key="3">
    <source>
        <dbReference type="ARBA" id="ARBA00022676"/>
    </source>
</evidence>
<feature type="transmembrane region" description="Helical" evidence="8">
    <location>
        <begin position="15"/>
        <end position="33"/>
    </location>
</feature>
<proteinExistence type="predicted"/>
<dbReference type="InterPro" id="IPR050297">
    <property type="entry name" value="LipidA_mod_glycosyltrf_83"/>
</dbReference>
<evidence type="ECO:0000313" key="9">
    <source>
        <dbReference type="EMBL" id="OGZ02436.1"/>
    </source>
</evidence>
<dbReference type="PANTHER" id="PTHR33908">
    <property type="entry name" value="MANNOSYLTRANSFERASE YKCB-RELATED"/>
    <property type="match status" value="1"/>
</dbReference>
<keyword evidence="5 8" id="KW-0812">Transmembrane</keyword>
<evidence type="ECO:0000256" key="5">
    <source>
        <dbReference type="ARBA" id="ARBA00022692"/>
    </source>
</evidence>
<feature type="transmembrane region" description="Helical" evidence="8">
    <location>
        <begin position="394"/>
        <end position="411"/>
    </location>
</feature>
<comment type="subcellular location">
    <subcellularLocation>
        <location evidence="1">Cell membrane</location>
        <topology evidence="1">Multi-pass membrane protein</topology>
    </subcellularLocation>
</comment>
<organism evidence="9 10">
    <name type="scientific">Candidatus Liptonbacteria bacterium RIFOXYB1_FULL_36_10</name>
    <dbReference type="NCBI Taxonomy" id="1798654"/>
    <lineage>
        <taxon>Bacteria</taxon>
        <taxon>Candidatus Liptoniibacteriota</taxon>
    </lineage>
</organism>
<evidence type="ECO:0008006" key="11">
    <source>
        <dbReference type="Google" id="ProtNLM"/>
    </source>
</evidence>
<comment type="caution">
    <text evidence="9">The sequence shown here is derived from an EMBL/GenBank/DDBJ whole genome shotgun (WGS) entry which is preliminary data.</text>
</comment>
<reference evidence="9 10" key="1">
    <citation type="journal article" date="2016" name="Nat. Commun.">
        <title>Thousands of microbial genomes shed light on interconnected biogeochemical processes in an aquifer system.</title>
        <authorList>
            <person name="Anantharaman K."/>
            <person name="Brown C.T."/>
            <person name="Hug L.A."/>
            <person name="Sharon I."/>
            <person name="Castelle C.J."/>
            <person name="Probst A.J."/>
            <person name="Thomas B.C."/>
            <person name="Singh A."/>
            <person name="Wilkins M.J."/>
            <person name="Karaoz U."/>
            <person name="Brodie E.L."/>
            <person name="Williams K.H."/>
            <person name="Hubbard S.S."/>
            <person name="Banfield J.F."/>
        </authorList>
    </citation>
    <scope>NUCLEOTIDE SEQUENCE [LARGE SCALE GENOMIC DNA]</scope>
</reference>
<evidence type="ECO:0000256" key="1">
    <source>
        <dbReference type="ARBA" id="ARBA00004651"/>
    </source>
</evidence>
<keyword evidence="3" id="KW-0328">Glycosyltransferase</keyword>
<evidence type="ECO:0000256" key="8">
    <source>
        <dbReference type="SAM" id="Phobius"/>
    </source>
</evidence>
<evidence type="ECO:0000256" key="4">
    <source>
        <dbReference type="ARBA" id="ARBA00022679"/>
    </source>
</evidence>
<dbReference type="GO" id="GO:0016763">
    <property type="term" value="F:pentosyltransferase activity"/>
    <property type="evidence" value="ECO:0007669"/>
    <property type="project" value="TreeGrafter"/>
</dbReference>
<keyword evidence="4" id="KW-0808">Transferase</keyword>
<feature type="transmembrane region" description="Helical" evidence="8">
    <location>
        <begin position="217"/>
        <end position="233"/>
    </location>
</feature>
<gene>
    <name evidence="9" type="ORF">A2390_02800</name>
</gene>
<feature type="transmembrane region" description="Helical" evidence="8">
    <location>
        <begin position="126"/>
        <end position="144"/>
    </location>
</feature>
<feature type="transmembrane region" description="Helical" evidence="8">
    <location>
        <begin position="95"/>
        <end position="120"/>
    </location>
</feature>
<keyword evidence="6 8" id="KW-1133">Transmembrane helix</keyword>
<sequence>MSIKKSAEILFSARHFWLFLSLVFLVSFGYSLVHQIKSSVDARAYNEIAKNIIDVGEYRLSIGSLLEKDDAIVKVGPGYEFFLAGIYSVFGYKYWVVWALQSLMFVFSLVFLAVLIVSLFGGGENFKWRAFYCVFIPAAFFIDVIQLNAMLLSESLFIFLSVVSLFFFYWSLENKKWWKEIILGVTLGLLYLVRPVALVILFAFLTAFILKKYYRSLILVLAIFSVMQVPWVLRNYNVYGKILLTHTTAGGVDLLSGNYPGNYGEYRSDFDLYKKIEEKDPTPIGFYENSIKWFLNFTKDNPFSLLTVWIEKGIIFWSLTKTGGFWFHYFNNFEQLFTVLFSVASYVLIFGTALIYLLKIIKKKFREGVFFEAVFLALVLLMMVSVVTIVSSRYRLTLFPFAVILSAGYWFEKEKFDYRYYIITGGWLVFATIFDLMLQYDKFLYKIGLLLS</sequence>
<keyword evidence="2" id="KW-1003">Cell membrane</keyword>
<feature type="transmembrane region" description="Helical" evidence="8">
    <location>
        <begin position="418"/>
        <end position="440"/>
    </location>
</feature>
<protein>
    <recommendedName>
        <fullName evidence="11">Glycosyltransferase RgtA/B/C/D-like domain-containing protein</fullName>
    </recommendedName>
</protein>
<keyword evidence="7 8" id="KW-0472">Membrane</keyword>
<dbReference type="GO" id="GO:0005886">
    <property type="term" value="C:plasma membrane"/>
    <property type="evidence" value="ECO:0007669"/>
    <property type="project" value="UniProtKB-SubCell"/>
</dbReference>
<evidence type="ECO:0000313" key="10">
    <source>
        <dbReference type="Proteomes" id="UP000178599"/>
    </source>
</evidence>
<evidence type="ECO:0000256" key="2">
    <source>
        <dbReference type="ARBA" id="ARBA00022475"/>
    </source>
</evidence>
<feature type="transmembrane region" description="Helical" evidence="8">
    <location>
        <begin position="336"/>
        <end position="357"/>
    </location>
</feature>
<feature type="transmembrane region" description="Helical" evidence="8">
    <location>
        <begin position="369"/>
        <end position="388"/>
    </location>
</feature>
<dbReference type="PANTHER" id="PTHR33908:SF11">
    <property type="entry name" value="MEMBRANE PROTEIN"/>
    <property type="match status" value="1"/>
</dbReference>
<evidence type="ECO:0000256" key="7">
    <source>
        <dbReference type="ARBA" id="ARBA00023136"/>
    </source>
</evidence>
<accession>A0A1G2CM00</accession>
<feature type="transmembrane region" description="Helical" evidence="8">
    <location>
        <begin position="151"/>
        <end position="170"/>
    </location>
</feature>
<dbReference type="EMBL" id="MHLE01000031">
    <property type="protein sequence ID" value="OGZ02436.1"/>
    <property type="molecule type" value="Genomic_DNA"/>
</dbReference>
<name>A0A1G2CM00_9BACT</name>
<evidence type="ECO:0000256" key="6">
    <source>
        <dbReference type="ARBA" id="ARBA00022989"/>
    </source>
</evidence>
<dbReference type="AlphaFoldDB" id="A0A1G2CM00"/>